<evidence type="ECO:0000256" key="4">
    <source>
        <dbReference type="ARBA" id="ARBA00022692"/>
    </source>
</evidence>
<keyword evidence="4 7" id="KW-0812">Transmembrane</keyword>
<evidence type="ECO:0000256" key="3">
    <source>
        <dbReference type="ARBA" id="ARBA00022475"/>
    </source>
</evidence>
<protein>
    <submittedName>
        <fullName evidence="8">Lysylphosphatidylglycerol synthetase family protein</fullName>
    </submittedName>
</protein>
<dbReference type="Pfam" id="PF03706">
    <property type="entry name" value="LPG_synthase_TM"/>
    <property type="match status" value="1"/>
</dbReference>
<evidence type="ECO:0000313" key="8">
    <source>
        <dbReference type="EMBL" id="QEK77897.1"/>
    </source>
</evidence>
<dbReference type="EMBL" id="CP023154">
    <property type="protein sequence ID" value="QEK77897.1"/>
    <property type="molecule type" value="Genomic_DNA"/>
</dbReference>
<comment type="similarity">
    <text evidence="2">Belongs to the UPF0104 family.</text>
</comment>
<feature type="transmembrane region" description="Helical" evidence="7">
    <location>
        <begin position="151"/>
        <end position="172"/>
    </location>
</feature>
<feature type="transmembrane region" description="Helical" evidence="7">
    <location>
        <begin position="38"/>
        <end position="59"/>
    </location>
</feature>
<feature type="transmembrane region" description="Helical" evidence="7">
    <location>
        <begin position="229"/>
        <end position="251"/>
    </location>
</feature>
<evidence type="ECO:0000256" key="1">
    <source>
        <dbReference type="ARBA" id="ARBA00004651"/>
    </source>
</evidence>
<dbReference type="GO" id="GO:0005886">
    <property type="term" value="C:plasma membrane"/>
    <property type="evidence" value="ECO:0007669"/>
    <property type="project" value="UniProtKB-SubCell"/>
</dbReference>
<feature type="transmembrane region" description="Helical" evidence="7">
    <location>
        <begin position="71"/>
        <end position="89"/>
    </location>
</feature>
<evidence type="ECO:0000313" key="9">
    <source>
        <dbReference type="Proteomes" id="UP000324354"/>
    </source>
</evidence>
<dbReference type="PANTHER" id="PTHR39087">
    <property type="entry name" value="UPF0104 MEMBRANE PROTEIN MJ1595"/>
    <property type="match status" value="1"/>
</dbReference>
<keyword evidence="5 7" id="KW-1133">Transmembrane helix</keyword>
<dbReference type="InterPro" id="IPR022791">
    <property type="entry name" value="L-PG_synthase/AglD"/>
</dbReference>
<sequence>MKIKKRYVTVVAGIGLLGVLLWWAGIRETLTLLFSADLNYLGIAFLMYCLSVLVWAVRWRIFLEKANIKVPFIRILGGIFVGIFVNNLTPGARTGGEPVKAFYITRGMGKNESYPRVLATVMADRILDVIPVMAFMVVALLYALKLRENILVAVLAFSSLLIMLILAITLIFSLKERYALVIIMKIVGIFKRIFPKKLGDGEIVEAKVRSAIREFKETLLGIANKRKDVIIPLLWSFLLWSLDILRTYFVFLSIGWRVSLVKVLLVKMASMAMAMISIVPGGIGVSEVVQSALFLVVGIEKSVAVSAILLDRLISFWFPTLIGGILLIKERV</sequence>
<dbReference type="OrthoDB" id="15513at2157"/>
<dbReference type="Proteomes" id="UP000324354">
    <property type="component" value="Chromosome"/>
</dbReference>
<dbReference type="GeneID" id="41711961"/>
<dbReference type="RefSeq" id="WP_011011283.1">
    <property type="nucleotide sequence ID" value="NC_003413.1"/>
</dbReference>
<organism evidence="8 9">
    <name type="scientific">Pyrococcus furiosus (strain ATCC 43587 / DSM 3638 / JCM 8422 / Vc1)</name>
    <dbReference type="NCBI Taxonomy" id="186497"/>
    <lineage>
        <taxon>Archaea</taxon>
        <taxon>Methanobacteriati</taxon>
        <taxon>Methanobacteriota</taxon>
        <taxon>Thermococci</taxon>
        <taxon>Thermococcales</taxon>
        <taxon>Thermococcaceae</taxon>
        <taxon>Pyrococcus</taxon>
    </lineage>
</organism>
<gene>
    <name evidence="8" type="ORF">PFDSM3638_00795</name>
</gene>
<evidence type="ECO:0000256" key="7">
    <source>
        <dbReference type="SAM" id="Phobius"/>
    </source>
</evidence>
<dbReference type="GeneID" id="13300937"/>
<proteinExistence type="inferred from homology"/>
<feature type="transmembrane region" description="Helical" evidence="7">
    <location>
        <begin position="309"/>
        <end position="328"/>
    </location>
</feature>
<keyword evidence="6 7" id="KW-0472">Membrane</keyword>
<name>A0A5C0XM83_PYRFU</name>
<evidence type="ECO:0000256" key="6">
    <source>
        <dbReference type="ARBA" id="ARBA00023136"/>
    </source>
</evidence>
<reference evidence="8 9" key="1">
    <citation type="submission" date="2017-08" db="EMBL/GenBank/DDBJ databases">
        <title>Resequencing and Reannotation of the genome of Pyrococcus furiosus type strain DSM3638.</title>
        <authorList>
            <person name="Reichelt R.M."/>
            <person name="Bunk B."/>
        </authorList>
    </citation>
    <scope>NUCLEOTIDE SEQUENCE [LARGE SCALE GENOMIC DNA]</scope>
    <source>
        <strain evidence="8 9">DSM 3638</strain>
    </source>
</reference>
<feature type="transmembrane region" description="Helical" evidence="7">
    <location>
        <begin position="126"/>
        <end position="144"/>
    </location>
</feature>
<dbReference type="NCBIfam" id="TIGR00374">
    <property type="entry name" value="flippase-like domain"/>
    <property type="match status" value="1"/>
</dbReference>
<feature type="transmembrane region" description="Helical" evidence="7">
    <location>
        <begin position="7"/>
        <end position="26"/>
    </location>
</feature>
<keyword evidence="3" id="KW-1003">Cell membrane</keyword>
<comment type="subcellular location">
    <subcellularLocation>
        <location evidence="1">Cell membrane</location>
        <topology evidence="1">Multi-pass membrane protein</topology>
    </subcellularLocation>
</comment>
<dbReference type="AlphaFoldDB" id="A0A5C0XM83"/>
<evidence type="ECO:0000256" key="5">
    <source>
        <dbReference type="ARBA" id="ARBA00022989"/>
    </source>
</evidence>
<accession>A0A5C0XM83</accession>
<feature type="transmembrane region" description="Helical" evidence="7">
    <location>
        <begin position="271"/>
        <end position="297"/>
    </location>
</feature>
<evidence type="ECO:0000256" key="2">
    <source>
        <dbReference type="ARBA" id="ARBA00011061"/>
    </source>
</evidence>
<dbReference type="PANTHER" id="PTHR39087:SF2">
    <property type="entry name" value="UPF0104 MEMBRANE PROTEIN MJ1595"/>
    <property type="match status" value="1"/>
</dbReference>